<evidence type="ECO:0000256" key="14">
    <source>
        <dbReference type="ARBA" id="ARBA00049255"/>
    </source>
</evidence>
<evidence type="ECO:0000256" key="6">
    <source>
        <dbReference type="ARBA" id="ARBA00022598"/>
    </source>
</evidence>
<dbReference type="PROSITE" id="PS51483">
    <property type="entry name" value="B5"/>
    <property type="match status" value="1"/>
</dbReference>
<keyword evidence="9 15" id="KW-0067">ATP-binding</keyword>
<evidence type="ECO:0000313" key="21">
    <source>
        <dbReference type="Proteomes" id="UP000193711"/>
    </source>
</evidence>
<keyword evidence="8 15" id="KW-0547">Nucleotide-binding</keyword>
<dbReference type="CDD" id="cd00769">
    <property type="entry name" value="PheRS_beta_core"/>
    <property type="match status" value="1"/>
</dbReference>
<evidence type="ECO:0000256" key="4">
    <source>
        <dbReference type="ARBA" id="ARBA00022490"/>
    </source>
</evidence>
<keyword evidence="13 15" id="KW-0030">Aminoacyl-tRNA synthetase</keyword>
<evidence type="ECO:0000256" key="10">
    <source>
        <dbReference type="ARBA" id="ARBA00022842"/>
    </source>
</evidence>
<feature type="binding site" evidence="15">
    <location>
        <position position="486"/>
    </location>
    <ligand>
        <name>Mg(2+)</name>
        <dbReference type="ChEBI" id="CHEBI:18420"/>
        <note>shared with alpha subunit</note>
    </ligand>
</feature>
<dbReference type="InterPro" id="IPR005121">
    <property type="entry name" value="Fdx_antiC-bd"/>
</dbReference>
<comment type="subcellular location">
    <subcellularLocation>
        <location evidence="1 15">Cytoplasm</location>
    </subcellularLocation>
</comment>
<dbReference type="InterPro" id="IPR033714">
    <property type="entry name" value="tRNA_bind_bactPheRS"/>
</dbReference>
<dbReference type="InterPro" id="IPR012340">
    <property type="entry name" value="NA-bd_OB-fold"/>
</dbReference>
<dbReference type="Pfam" id="PF03484">
    <property type="entry name" value="B5"/>
    <property type="match status" value="1"/>
</dbReference>
<dbReference type="EMBL" id="FXBM01000002">
    <property type="protein sequence ID" value="SMH47640.1"/>
    <property type="molecule type" value="Genomic_DNA"/>
</dbReference>
<dbReference type="PROSITE" id="PS50886">
    <property type="entry name" value="TRBD"/>
    <property type="match status" value="1"/>
</dbReference>
<dbReference type="PROSITE" id="PS51447">
    <property type="entry name" value="FDX_ACB"/>
    <property type="match status" value="1"/>
</dbReference>
<dbReference type="SMART" id="SM00873">
    <property type="entry name" value="B3_4"/>
    <property type="match status" value="1"/>
</dbReference>
<comment type="caution">
    <text evidence="15">Lacks conserved residue(s) required for the propagation of feature annotation.</text>
</comment>
<evidence type="ECO:0000259" key="17">
    <source>
        <dbReference type="PROSITE" id="PS50886"/>
    </source>
</evidence>
<dbReference type="RefSeq" id="WP_085477316.1">
    <property type="nucleotide sequence ID" value="NZ_FXBM01000002.1"/>
</dbReference>
<dbReference type="GO" id="GO:0009328">
    <property type="term" value="C:phenylalanine-tRNA ligase complex"/>
    <property type="evidence" value="ECO:0007669"/>
    <property type="project" value="TreeGrafter"/>
</dbReference>
<name>A0A1X7PBR4_9MICO</name>
<reference evidence="21" key="1">
    <citation type="submission" date="2017-04" db="EMBL/GenBank/DDBJ databases">
        <authorList>
            <person name="Varghese N."/>
            <person name="Submissions S."/>
        </authorList>
    </citation>
    <scope>NUCLEOTIDE SEQUENCE [LARGE SCALE GENOMIC DNA]</scope>
    <source>
        <strain evidence="21">VKM Ac-2121</strain>
    </source>
</reference>
<evidence type="ECO:0000256" key="11">
    <source>
        <dbReference type="ARBA" id="ARBA00022884"/>
    </source>
</evidence>
<dbReference type="InterPro" id="IPR004532">
    <property type="entry name" value="Phe-tRNA-ligase_IIc_bsu_bact"/>
</dbReference>
<sequence length="843" mass="87430">MRIPLSWLGEYVDLEQGVSTEAVHAALVSVGLEEEDVHRFEVTGPVVVGQVLELTPEPQKNGKTINWCTVRVAPEGSVAADGGGDVRGIVCGAHNFAAGDKVVVSLPGAVLPGPFPISARKTYGHLSDGMIASSRELGLGDDHDGILRLASLGVDPEVGTDAIALLGLDDAAVEVNVTPDRGYAFSIRGIAREYAHATGAAFRDPALAVSVPERAESAPVFPVSLEDDVPIRGRDGASVFVTRVVRGVDATRPTPPWMVARLRLAGVRSISLIVDITNYVMFELGQPLHGYDLETLQGGIVVRRAEPGETLETLDGQTRRLHAEDLVIADAGGAIGLAGVMGGARTEIGAETTDVLLEAANFDPVSVARTARRHKLPSEASRRFERGVDPLVAPVAAARAVQLLVELAGGTADELGTALVAPREATVIELPDGFVSGLVGVEYTPEEIRGALVEIGAAVEAGGSGLLVTPPSWRPDLTDPSTLAEEVARITGYDRIPSVLPVAPPGRGLTDGQRLRRILAQTLAAAGLTEVLSYPFQSRALNDRLGSSDGAPHEQITLANPLDATAAQLRISLLPGLVQVAARNRSRGLTDLALYEMGAVFLPVPGRRLGSPALPAGAARPSAEVEEALNAGIPPQPLHVGALLTGAAIERQPGVAARDFDWRDALDVVREVSAATGVDLVIRQGAHSALHPGRTAEVLLEGAVIGHAGELLPSLARDLDLPSRVAVVELDLDPVIARAGGVVVARAVGALPAATQDLSLVVGVDVPAGDVAAAVGEGAGELLEAIRLVDDYRGAGLGAGTKSLTFALRFRAPDRTLTAAEATAAKESGVAVAGARFGAHLRE</sequence>
<evidence type="ECO:0000313" key="20">
    <source>
        <dbReference type="EMBL" id="SMH47640.1"/>
    </source>
</evidence>
<dbReference type="Pfam" id="PF03483">
    <property type="entry name" value="B3_4"/>
    <property type="match status" value="1"/>
</dbReference>
<dbReference type="InterPro" id="IPR005147">
    <property type="entry name" value="tRNA_synthase_B5-dom"/>
</dbReference>
<dbReference type="Pfam" id="PF03147">
    <property type="entry name" value="FDX-ACB"/>
    <property type="match status" value="1"/>
</dbReference>
<comment type="catalytic activity">
    <reaction evidence="14 15">
        <text>tRNA(Phe) + L-phenylalanine + ATP = L-phenylalanyl-tRNA(Phe) + AMP + diphosphate + H(+)</text>
        <dbReference type="Rhea" id="RHEA:19413"/>
        <dbReference type="Rhea" id="RHEA-COMP:9668"/>
        <dbReference type="Rhea" id="RHEA-COMP:9699"/>
        <dbReference type="ChEBI" id="CHEBI:15378"/>
        <dbReference type="ChEBI" id="CHEBI:30616"/>
        <dbReference type="ChEBI" id="CHEBI:33019"/>
        <dbReference type="ChEBI" id="CHEBI:58095"/>
        <dbReference type="ChEBI" id="CHEBI:78442"/>
        <dbReference type="ChEBI" id="CHEBI:78531"/>
        <dbReference type="ChEBI" id="CHEBI:456215"/>
        <dbReference type="EC" id="6.1.1.20"/>
    </reaction>
</comment>
<feature type="binding site" evidence="15">
    <location>
        <position position="476"/>
    </location>
    <ligand>
        <name>Mg(2+)</name>
        <dbReference type="ChEBI" id="CHEBI:18420"/>
        <note>shared with alpha subunit</note>
    </ligand>
</feature>
<dbReference type="EC" id="6.1.1.20" evidence="15"/>
<keyword evidence="21" id="KW-1185">Reference proteome</keyword>
<dbReference type="AlphaFoldDB" id="A0A1X7PBR4"/>
<keyword evidence="11 16" id="KW-0694">RNA-binding</keyword>
<dbReference type="HAMAP" id="MF_00283">
    <property type="entry name" value="Phe_tRNA_synth_beta1"/>
    <property type="match status" value="1"/>
</dbReference>
<dbReference type="SUPFAM" id="SSF56037">
    <property type="entry name" value="PheT/TilS domain"/>
    <property type="match status" value="1"/>
</dbReference>
<evidence type="ECO:0000259" key="19">
    <source>
        <dbReference type="PROSITE" id="PS51483"/>
    </source>
</evidence>
<evidence type="ECO:0000256" key="12">
    <source>
        <dbReference type="ARBA" id="ARBA00022917"/>
    </source>
</evidence>
<evidence type="ECO:0000256" key="7">
    <source>
        <dbReference type="ARBA" id="ARBA00022723"/>
    </source>
</evidence>
<dbReference type="InterPro" id="IPR009061">
    <property type="entry name" value="DNA-bd_dom_put_sf"/>
</dbReference>
<dbReference type="SUPFAM" id="SSF55681">
    <property type="entry name" value="Class II aaRS and biotin synthetases"/>
    <property type="match status" value="1"/>
</dbReference>
<keyword evidence="12 15" id="KW-0648">Protein biosynthesis</keyword>
<dbReference type="FunFam" id="3.50.40.10:FF:000001">
    <property type="entry name" value="Phenylalanine--tRNA ligase beta subunit"/>
    <property type="match status" value="1"/>
</dbReference>
<dbReference type="SMART" id="SM00896">
    <property type="entry name" value="FDX-ACB"/>
    <property type="match status" value="1"/>
</dbReference>
<feature type="domain" description="FDX-ACB" evidence="18">
    <location>
        <begin position="749"/>
        <end position="842"/>
    </location>
</feature>
<evidence type="ECO:0000256" key="1">
    <source>
        <dbReference type="ARBA" id="ARBA00004496"/>
    </source>
</evidence>
<dbReference type="SMART" id="SM00874">
    <property type="entry name" value="B5"/>
    <property type="match status" value="1"/>
</dbReference>
<keyword evidence="4 15" id="KW-0963">Cytoplasm</keyword>
<organism evidence="20 21">
    <name type="scientific">Rathayibacter oskolensis</name>
    <dbReference type="NCBI Taxonomy" id="1891671"/>
    <lineage>
        <taxon>Bacteria</taxon>
        <taxon>Bacillati</taxon>
        <taxon>Actinomycetota</taxon>
        <taxon>Actinomycetes</taxon>
        <taxon>Micrococcales</taxon>
        <taxon>Microbacteriaceae</taxon>
        <taxon>Rathayibacter</taxon>
    </lineage>
</organism>
<comment type="similarity">
    <text evidence="2 15">Belongs to the phenylalanyl-tRNA synthetase beta subunit family. Type 1 subfamily.</text>
</comment>
<dbReference type="PANTHER" id="PTHR10947:SF0">
    <property type="entry name" value="PHENYLALANINE--TRNA LIGASE BETA SUBUNIT"/>
    <property type="match status" value="1"/>
</dbReference>
<evidence type="ECO:0000256" key="15">
    <source>
        <dbReference type="HAMAP-Rule" id="MF_00283"/>
    </source>
</evidence>
<keyword evidence="6 15" id="KW-0436">Ligase</keyword>
<dbReference type="InterPro" id="IPR045864">
    <property type="entry name" value="aa-tRNA-synth_II/BPL/LPL"/>
</dbReference>
<dbReference type="SUPFAM" id="SSF54991">
    <property type="entry name" value="Anticodon-binding domain of PheRS"/>
    <property type="match status" value="1"/>
</dbReference>
<gene>
    <name evidence="15" type="primary">pheT</name>
    <name evidence="20" type="ORF">SAMN06295885_3016</name>
</gene>
<dbReference type="SUPFAM" id="SSF50249">
    <property type="entry name" value="Nucleic acid-binding proteins"/>
    <property type="match status" value="1"/>
</dbReference>
<keyword evidence="10 15" id="KW-0460">Magnesium</keyword>
<evidence type="ECO:0000256" key="2">
    <source>
        <dbReference type="ARBA" id="ARBA00008653"/>
    </source>
</evidence>
<dbReference type="GO" id="GO:0004826">
    <property type="term" value="F:phenylalanine-tRNA ligase activity"/>
    <property type="evidence" value="ECO:0007669"/>
    <property type="project" value="UniProtKB-UniRule"/>
</dbReference>
<evidence type="ECO:0000256" key="9">
    <source>
        <dbReference type="ARBA" id="ARBA00022840"/>
    </source>
</evidence>
<dbReference type="NCBIfam" id="TIGR00472">
    <property type="entry name" value="pheT_bact"/>
    <property type="match status" value="1"/>
</dbReference>
<dbReference type="Gene3D" id="2.40.50.140">
    <property type="entry name" value="Nucleic acid-binding proteins"/>
    <property type="match status" value="1"/>
</dbReference>
<dbReference type="GO" id="GO:0006432">
    <property type="term" value="P:phenylalanyl-tRNA aminoacylation"/>
    <property type="evidence" value="ECO:0007669"/>
    <property type="project" value="UniProtKB-UniRule"/>
</dbReference>
<comment type="subunit">
    <text evidence="3 15">Tetramer of two alpha and two beta subunits.</text>
</comment>
<evidence type="ECO:0000256" key="3">
    <source>
        <dbReference type="ARBA" id="ARBA00011209"/>
    </source>
</evidence>
<dbReference type="GO" id="GO:0005524">
    <property type="term" value="F:ATP binding"/>
    <property type="evidence" value="ECO:0007669"/>
    <property type="project" value="UniProtKB-UniRule"/>
</dbReference>
<dbReference type="InterPro" id="IPR036690">
    <property type="entry name" value="Fdx_antiC-bd_sf"/>
</dbReference>
<dbReference type="Gene3D" id="3.30.70.380">
    <property type="entry name" value="Ferrodoxin-fold anticodon-binding domain"/>
    <property type="match status" value="1"/>
</dbReference>
<accession>A0A1X7PBR4</accession>
<dbReference type="SUPFAM" id="SSF46955">
    <property type="entry name" value="Putative DNA-binding domain"/>
    <property type="match status" value="1"/>
</dbReference>
<keyword evidence="5 16" id="KW-0820">tRNA-binding</keyword>
<evidence type="ECO:0000256" key="16">
    <source>
        <dbReference type="PROSITE-ProRule" id="PRU00209"/>
    </source>
</evidence>
<dbReference type="InterPro" id="IPR045060">
    <property type="entry name" value="Phe-tRNA-ligase_IIc_bsu"/>
</dbReference>
<dbReference type="GO" id="GO:0000287">
    <property type="term" value="F:magnesium ion binding"/>
    <property type="evidence" value="ECO:0007669"/>
    <property type="project" value="UniProtKB-UniRule"/>
</dbReference>
<feature type="domain" description="TRNA-binding" evidence="17">
    <location>
        <begin position="40"/>
        <end position="163"/>
    </location>
</feature>
<comment type="cofactor">
    <cofactor evidence="15">
        <name>Mg(2+)</name>
        <dbReference type="ChEBI" id="CHEBI:18420"/>
    </cofactor>
    <text evidence="15">Binds 2 magnesium ions per tetramer.</text>
</comment>
<dbReference type="GO" id="GO:0000049">
    <property type="term" value="F:tRNA binding"/>
    <property type="evidence" value="ECO:0007669"/>
    <property type="project" value="UniProtKB-UniRule"/>
</dbReference>
<dbReference type="CDD" id="cd02796">
    <property type="entry name" value="tRNA_bind_bactPheRS"/>
    <property type="match status" value="1"/>
</dbReference>
<dbReference type="Gene3D" id="3.50.40.10">
    <property type="entry name" value="Phenylalanyl-trna Synthetase, Chain B, domain 3"/>
    <property type="match status" value="1"/>
</dbReference>
<keyword evidence="7 15" id="KW-0479">Metal-binding</keyword>
<dbReference type="InterPro" id="IPR005146">
    <property type="entry name" value="B3/B4_tRNA-bd"/>
</dbReference>
<feature type="binding site" evidence="15">
    <location>
        <position position="485"/>
    </location>
    <ligand>
        <name>Mg(2+)</name>
        <dbReference type="ChEBI" id="CHEBI:18420"/>
        <note>shared with alpha subunit</note>
    </ligand>
</feature>
<dbReference type="Gene3D" id="3.30.930.10">
    <property type="entry name" value="Bira Bifunctional Protein, Domain 2"/>
    <property type="match status" value="1"/>
</dbReference>
<evidence type="ECO:0000256" key="13">
    <source>
        <dbReference type="ARBA" id="ARBA00023146"/>
    </source>
</evidence>
<feature type="domain" description="B5" evidence="19">
    <location>
        <begin position="423"/>
        <end position="498"/>
    </location>
</feature>
<dbReference type="Proteomes" id="UP000193711">
    <property type="component" value="Unassembled WGS sequence"/>
</dbReference>
<dbReference type="Gene3D" id="3.30.56.10">
    <property type="match status" value="2"/>
</dbReference>
<evidence type="ECO:0000256" key="8">
    <source>
        <dbReference type="ARBA" id="ARBA00022741"/>
    </source>
</evidence>
<dbReference type="InterPro" id="IPR041616">
    <property type="entry name" value="PheRS_beta_core"/>
</dbReference>
<dbReference type="InterPro" id="IPR002547">
    <property type="entry name" value="tRNA-bd_dom"/>
</dbReference>
<dbReference type="PANTHER" id="PTHR10947">
    <property type="entry name" value="PHENYLALANYL-TRNA SYNTHETASE BETA CHAIN AND LEUCINE-RICH REPEAT-CONTAINING PROTEIN 47"/>
    <property type="match status" value="1"/>
</dbReference>
<evidence type="ECO:0000259" key="18">
    <source>
        <dbReference type="PROSITE" id="PS51447"/>
    </source>
</evidence>
<dbReference type="InterPro" id="IPR020825">
    <property type="entry name" value="Phe-tRNA_synthase-like_B3/B4"/>
</dbReference>
<dbReference type="Pfam" id="PF17759">
    <property type="entry name" value="tRNA_synthFbeta"/>
    <property type="match status" value="1"/>
</dbReference>
<dbReference type="STRING" id="1891671.SAMN06295885_3016"/>
<dbReference type="OrthoDB" id="9805455at2"/>
<evidence type="ECO:0000256" key="5">
    <source>
        <dbReference type="ARBA" id="ARBA00022555"/>
    </source>
</evidence>
<protein>
    <recommendedName>
        <fullName evidence="15">Phenylalanine--tRNA ligase beta subunit</fullName>
        <ecNumber evidence="15">6.1.1.20</ecNumber>
    </recommendedName>
    <alternativeName>
        <fullName evidence="15">Phenylalanyl-tRNA synthetase beta subunit</fullName>
        <shortName evidence="15">PheRS</shortName>
    </alternativeName>
</protein>
<proteinExistence type="inferred from homology"/>